<proteinExistence type="predicted"/>
<feature type="domain" description="Phospholipid/glycerol acyltransferase" evidence="3">
    <location>
        <begin position="29"/>
        <end position="138"/>
    </location>
</feature>
<dbReference type="SMART" id="SM00563">
    <property type="entry name" value="PlsC"/>
    <property type="match status" value="1"/>
</dbReference>
<evidence type="ECO:0000313" key="5">
    <source>
        <dbReference type="Proteomes" id="UP000602653"/>
    </source>
</evidence>
<evidence type="ECO:0000313" key="4">
    <source>
        <dbReference type="EMBL" id="QRV02160.1"/>
    </source>
</evidence>
<gene>
    <name evidence="4" type="ORF">JTE88_08860</name>
</gene>
<dbReference type="PANTHER" id="PTHR10434:SF9">
    <property type="entry name" value="PHOSPHOLIPID_GLYCEROL ACYLTRANSFERASE DOMAIN-CONTAINING PROTEIN"/>
    <property type="match status" value="1"/>
</dbReference>
<accession>A0ABX7IHE9</accession>
<evidence type="ECO:0000256" key="1">
    <source>
        <dbReference type="ARBA" id="ARBA00022679"/>
    </source>
</evidence>
<evidence type="ECO:0000259" key="3">
    <source>
        <dbReference type="SMART" id="SM00563"/>
    </source>
</evidence>
<dbReference type="PANTHER" id="PTHR10434">
    <property type="entry name" value="1-ACYL-SN-GLYCEROL-3-PHOSPHATE ACYLTRANSFERASE"/>
    <property type="match status" value="1"/>
</dbReference>
<dbReference type="Pfam" id="PF01553">
    <property type="entry name" value="Acyltransferase"/>
    <property type="match status" value="1"/>
</dbReference>
<keyword evidence="1" id="KW-0808">Transferase</keyword>
<sequence length="192" mass="21874">MSLKRFISRTFQKFSRWELQLDPLPPKAVVIGAPHTSNWDAIYMLVAFWHADRNLRFLVKDSVIHSPLGPLARAVGAVGVDRNSAHGVVSDIARQFRESDDFTLCLAPKGTRGKRDTWRSGFYHIAYEAGVPVVFGFIDSRTRTYGWRDSFMLTGDRKADMDRIREFYANIAGINPELTSQPRLRDESPVED</sequence>
<dbReference type="SUPFAM" id="SSF69593">
    <property type="entry name" value="Glycerol-3-phosphate (1)-acyltransferase"/>
    <property type="match status" value="1"/>
</dbReference>
<name>A0ABX7IHE9_9ACTO</name>
<dbReference type="RefSeq" id="WP_204424451.1">
    <property type="nucleotide sequence ID" value="NZ_CP070228.1"/>
</dbReference>
<organism evidence="4 5">
    <name type="scientific">Arcanobacterium phocisimile</name>
    <dbReference type="NCBI Taxonomy" id="1302235"/>
    <lineage>
        <taxon>Bacteria</taxon>
        <taxon>Bacillati</taxon>
        <taxon>Actinomycetota</taxon>
        <taxon>Actinomycetes</taxon>
        <taxon>Actinomycetales</taxon>
        <taxon>Actinomycetaceae</taxon>
        <taxon>Arcanobacterium</taxon>
    </lineage>
</organism>
<protein>
    <submittedName>
        <fullName evidence="4">1-acyl-sn-glycerol-3-phosphate acyltransferase</fullName>
    </submittedName>
</protein>
<dbReference type="InterPro" id="IPR002123">
    <property type="entry name" value="Plipid/glycerol_acylTrfase"/>
</dbReference>
<dbReference type="EMBL" id="CP070228">
    <property type="protein sequence ID" value="QRV02160.1"/>
    <property type="molecule type" value="Genomic_DNA"/>
</dbReference>
<keyword evidence="5" id="KW-1185">Reference proteome</keyword>
<reference evidence="4 5" key="1">
    <citation type="submission" date="2021-02" db="EMBL/GenBank/DDBJ databases">
        <title>Complete Genome Sequence of Arcanobacterium phocisimile strain DSM 26142T from a harbour seal.</title>
        <authorList>
            <person name="Borowiak M."/>
            <person name="Alssahen M."/>
            <person name="Malorny B."/>
            <person name="Laemmler C."/>
            <person name="Siebert U."/>
            <person name="Ploetz M."/>
            <person name="Abdulmawjood A."/>
        </authorList>
    </citation>
    <scope>NUCLEOTIDE SEQUENCE [LARGE SCALE GENOMIC DNA]</scope>
    <source>
        <strain evidence="4 5">DSM 26142</strain>
    </source>
</reference>
<dbReference type="GO" id="GO:0016746">
    <property type="term" value="F:acyltransferase activity"/>
    <property type="evidence" value="ECO:0007669"/>
    <property type="project" value="UniProtKB-KW"/>
</dbReference>
<dbReference type="Proteomes" id="UP000602653">
    <property type="component" value="Chromosome"/>
</dbReference>
<keyword evidence="2 4" id="KW-0012">Acyltransferase</keyword>
<evidence type="ECO:0000256" key="2">
    <source>
        <dbReference type="ARBA" id="ARBA00023315"/>
    </source>
</evidence>